<name>A0A1W6Z6E4_9BORD</name>
<evidence type="ECO:0000313" key="4">
    <source>
        <dbReference type="Proteomes" id="UP000194139"/>
    </source>
</evidence>
<reference evidence="3 4" key="1">
    <citation type="submission" date="2017-05" db="EMBL/GenBank/DDBJ databases">
        <title>Complete and WGS of Bordetella genogroups.</title>
        <authorList>
            <person name="Spilker T."/>
            <person name="LiPuma J."/>
        </authorList>
    </citation>
    <scope>NUCLEOTIDE SEQUENCE [LARGE SCALE GENOMIC DNA]</scope>
    <source>
        <strain evidence="3 4">AU17164</strain>
    </source>
</reference>
<feature type="transmembrane region" description="Helical" evidence="1">
    <location>
        <begin position="120"/>
        <end position="138"/>
    </location>
</feature>
<dbReference type="InterPro" id="IPR038762">
    <property type="entry name" value="ABM_predict"/>
</dbReference>
<dbReference type="RefSeq" id="WP_086073681.1">
    <property type="nucleotide sequence ID" value="NZ_CP021109.1"/>
</dbReference>
<keyword evidence="3" id="KW-0560">Oxidoreductase</keyword>
<dbReference type="Pfam" id="PF03992">
    <property type="entry name" value="ABM"/>
    <property type="match status" value="1"/>
</dbReference>
<keyword evidence="4" id="KW-1185">Reference proteome</keyword>
<keyword evidence="1" id="KW-1133">Transmembrane helix</keyword>
<dbReference type="InterPro" id="IPR007138">
    <property type="entry name" value="ABM_dom"/>
</dbReference>
<dbReference type="EMBL" id="CP021109">
    <property type="protein sequence ID" value="ARP88764.1"/>
    <property type="molecule type" value="Genomic_DNA"/>
</dbReference>
<protein>
    <submittedName>
        <fullName evidence="3">Antibiotic biosynthesis monooxygenase</fullName>
    </submittedName>
</protein>
<evidence type="ECO:0000256" key="1">
    <source>
        <dbReference type="SAM" id="Phobius"/>
    </source>
</evidence>
<keyword evidence="3" id="KW-0503">Monooxygenase</keyword>
<dbReference type="AlphaFoldDB" id="A0A1W6Z6E4"/>
<organism evidence="3 4">
    <name type="scientific">Bordetella genomosp. 9</name>
    <dbReference type="NCBI Taxonomy" id="1416803"/>
    <lineage>
        <taxon>Bacteria</taxon>
        <taxon>Pseudomonadati</taxon>
        <taxon>Pseudomonadota</taxon>
        <taxon>Betaproteobacteria</taxon>
        <taxon>Burkholderiales</taxon>
        <taxon>Alcaligenaceae</taxon>
        <taxon>Bordetella</taxon>
    </lineage>
</organism>
<proteinExistence type="predicted"/>
<feature type="domain" description="ABM" evidence="2">
    <location>
        <begin position="12"/>
        <end position="100"/>
    </location>
</feature>
<dbReference type="PANTHER" id="PTHR40057:SF1">
    <property type="entry name" value="SLR1162 PROTEIN"/>
    <property type="match status" value="1"/>
</dbReference>
<dbReference type="Gene3D" id="3.30.70.100">
    <property type="match status" value="1"/>
</dbReference>
<dbReference type="SUPFAM" id="SSF54909">
    <property type="entry name" value="Dimeric alpha+beta barrel"/>
    <property type="match status" value="1"/>
</dbReference>
<dbReference type="PROSITE" id="PS51725">
    <property type="entry name" value="ABM"/>
    <property type="match status" value="1"/>
</dbReference>
<dbReference type="Proteomes" id="UP000194139">
    <property type="component" value="Chromosome"/>
</dbReference>
<keyword evidence="1" id="KW-0472">Membrane</keyword>
<evidence type="ECO:0000313" key="3">
    <source>
        <dbReference type="EMBL" id="ARP88764.1"/>
    </source>
</evidence>
<dbReference type="GO" id="GO:0004497">
    <property type="term" value="F:monooxygenase activity"/>
    <property type="evidence" value="ECO:0007669"/>
    <property type="project" value="UniProtKB-KW"/>
</dbReference>
<evidence type="ECO:0000259" key="2">
    <source>
        <dbReference type="PROSITE" id="PS51725"/>
    </source>
</evidence>
<gene>
    <name evidence="3" type="ORF">CAL13_15545</name>
</gene>
<feature type="transmembrane region" description="Helical" evidence="1">
    <location>
        <begin position="150"/>
        <end position="170"/>
    </location>
</feature>
<keyword evidence="1" id="KW-0812">Transmembrane</keyword>
<dbReference type="InterPro" id="IPR011008">
    <property type="entry name" value="Dimeric_a/b-barrel"/>
</dbReference>
<accession>A0A1W6Z6E4</accession>
<dbReference type="PANTHER" id="PTHR40057">
    <property type="entry name" value="SLR1162 PROTEIN"/>
    <property type="match status" value="1"/>
</dbReference>
<sequence length="207" mass="23329">MPVPAAASPAPVTMLITRQIAPERYSDFLAWLRQGEILAAGFPGFLGSGVLQPPEGGDQYQIVLRFHDEASLLRWEKSLPRRMWLERGRELVRASQVHRATGMDAWFGPQKSAPPRWKQAFSIWLVYCPSLLLFNVLFQEQLAALPLFWRVLATTTTMSPILSFVLIPFISRVLGRWLHAPTTSGREGRAPRRIASLGKGTLLRAQR</sequence>